<dbReference type="Proteomes" id="UP000526033">
    <property type="component" value="Unassembled WGS sequence"/>
</dbReference>
<dbReference type="EC" id="3.4.21.89" evidence="6"/>
<dbReference type="InterPro" id="IPR036286">
    <property type="entry name" value="LexA/Signal_pep-like_sf"/>
</dbReference>
<feature type="transmembrane region" description="Helical" evidence="7">
    <location>
        <begin position="143"/>
        <end position="164"/>
    </location>
</feature>
<reference evidence="9 10" key="1">
    <citation type="journal article" date="2020" name="Biotechnol. Biofuels">
        <title>New insights from the biogas microbiome by comprehensive genome-resolved metagenomics of nearly 1600 species originating from multiple anaerobic digesters.</title>
        <authorList>
            <person name="Campanaro S."/>
            <person name="Treu L."/>
            <person name="Rodriguez-R L.M."/>
            <person name="Kovalovszki A."/>
            <person name="Ziels R.M."/>
            <person name="Maus I."/>
            <person name="Zhu X."/>
            <person name="Kougias P.G."/>
            <person name="Basile A."/>
            <person name="Luo G."/>
            <person name="Schluter A."/>
            <person name="Konstantinidis K.T."/>
            <person name="Angelidaki I."/>
        </authorList>
    </citation>
    <scope>NUCLEOTIDE SEQUENCE [LARGE SCALE GENOMIC DNA]</scope>
    <source>
        <strain evidence="9">AS27yjCOA_165</strain>
    </source>
</reference>
<keyword evidence="3 7" id="KW-0812">Transmembrane</keyword>
<feature type="domain" description="Peptidase S24/S26A/S26B/S26C" evidence="8">
    <location>
        <begin position="38"/>
        <end position="87"/>
    </location>
</feature>
<dbReference type="GO" id="GO:0009003">
    <property type="term" value="F:signal peptidase activity"/>
    <property type="evidence" value="ECO:0007669"/>
    <property type="project" value="UniProtKB-EC"/>
</dbReference>
<accession>A0A7X9HH06</accession>
<dbReference type="InterPro" id="IPR015927">
    <property type="entry name" value="Peptidase_S24_S26A/B/C"/>
</dbReference>
<evidence type="ECO:0000259" key="8">
    <source>
        <dbReference type="Pfam" id="PF00717"/>
    </source>
</evidence>
<evidence type="ECO:0000256" key="2">
    <source>
        <dbReference type="ARBA" id="ARBA00022670"/>
    </source>
</evidence>
<dbReference type="CDD" id="cd06530">
    <property type="entry name" value="S26_SPase_I"/>
    <property type="match status" value="1"/>
</dbReference>
<dbReference type="AlphaFoldDB" id="A0A7X9HH06"/>
<gene>
    <name evidence="9" type="ORF">GYA27_02940</name>
</gene>
<dbReference type="NCBIfam" id="TIGR02228">
    <property type="entry name" value="sigpep_I_arch"/>
    <property type="match status" value="1"/>
</dbReference>
<dbReference type="GO" id="GO:0004252">
    <property type="term" value="F:serine-type endopeptidase activity"/>
    <property type="evidence" value="ECO:0007669"/>
    <property type="project" value="UniProtKB-UniRule"/>
</dbReference>
<evidence type="ECO:0000256" key="4">
    <source>
        <dbReference type="ARBA" id="ARBA00022989"/>
    </source>
</evidence>
<dbReference type="InterPro" id="IPR019533">
    <property type="entry name" value="Peptidase_S26"/>
</dbReference>
<proteinExistence type="predicted"/>
<feature type="transmembrane region" description="Helical" evidence="7">
    <location>
        <begin position="12"/>
        <end position="34"/>
    </location>
</feature>
<dbReference type="Gene3D" id="2.10.109.10">
    <property type="entry name" value="Umud Fragment, subunit A"/>
    <property type="match status" value="1"/>
</dbReference>
<protein>
    <recommendedName>
        <fullName evidence="6">Signal peptidase I</fullName>
        <ecNumber evidence="6">3.4.21.89</ecNumber>
    </recommendedName>
</protein>
<evidence type="ECO:0000256" key="1">
    <source>
        <dbReference type="ARBA" id="ARBA00004308"/>
    </source>
</evidence>
<keyword evidence="4 7" id="KW-1133">Transmembrane helix</keyword>
<comment type="caution">
    <text evidence="9">The sequence shown here is derived from an EMBL/GenBank/DDBJ whole genome shotgun (WGS) entry which is preliminary data.</text>
</comment>
<dbReference type="Pfam" id="PF00717">
    <property type="entry name" value="Peptidase_S24"/>
    <property type="match status" value="1"/>
</dbReference>
<name>A0A7X9HH06_UNCKA</name>
<dbReference type="GO" id="GO:0016020">
    <property type="term" value="C:membrane"/>
    <property type="evidence" value="ECO:0007669"/>
    <property type="project" value="UniProtKB-UniRule"/>
</dbReference>
<dbReference type="GO" id="GO:0006465">
    <property type="term" value="P:signal peptide processing"/>
    <property type="evidence" value="ECO:0007669"/>
    <property type="project" value="UniProtKB-UniRule"/>
</dbReference>
<keyword evidence="5 7" id="KW-0472">Membrane</keyword>
<evidence type="ECO:0000256" key="7">
    <source>
        <dbReference type="SAM" id="Phobius"/>
    </source>
</evidence>
<dbReference type="GO" id="GO:0012505">
    <property type="term" value="C:endomembrane system"/>
    <property type="evidence" value="ECO:0007669"/>
    <property type="project" value="UniProtKB-SubCell"/>
</dbReference>
<sequence length="216" mass="24239">MKIKIGKINFNTIQNIIYVVFLIALFLLSTLFILSRFKTPLNIMAFNVQSGSMEPKIRVGSIVFIRPTDQYKVGDIITFRSRESIKNTFTHRITRIEQDPDINKLVYYTKGDSNPNEDIAPVDRAMVLGKVFLNLPLLGYPLAFAQTQLGFILLIIIPATLIIYSEILNIKSEIVKALAVKNAKPVKAVSTIVSKVTVTETPVKTTKPKRRSSVAK</sequence>
<dbReference type="SUPFAM" id="SSF51306">
    <property type="entry name" value="LexA/Signal peptidase"/>
    <property type="match status" value="1"/>
</dbReference>
<evidence type="ECO:0000256" key="3">
    <source>
        <dbReference type="ARBA" id="ARBA00022692"/>
    </source>
</evidence>
<evidence type="ECO:0000256" key="5">
    <source>
        <dbReference type="ARBA" id="ARBA00023136"/>
    </source>
</evidence>
<dbReference type="PANTHER" id="PTHR10806:SF6">
    <property type="entry name" value="SIGNAL PEPTIDASE COMPLEX CATALYTIC SUBUNIT SEC11"/>
    <property type="match status" value="1"/>
</dbReference>
<keyword evidence="2" id="KW-0645">Protease</keyword>
<evidence type="ECO:0000313" key="9">
    <source>
        <dbReference type="EMBL" id="NMB70133.1"/>
    </source>
</evidence>
<evidence type="ECO:0000256" key="6">
    <source>
        <dbReference type="NCBIfam" id="TIGR02228"/>
    </source>
</evidence>
<organism evidence="9 10">
    <name type="scientific">candidate division WWE3 bacterium</name>
    <dbReference type="NCBI Taxonomy" id="2053526"/>
    <lineage>
        <taxon>Bacteria</taxon>
        <taxon>Katanobacteria</taxon>
    </lineage>
</organism>
<dbReference type="PANTHER" id="PTHR10806">
    <property type="entry name" value="SIGNAL PEPTIDASE COMPLEX CATALYTIC SUBUNIT SEC11"/>
    <property type="match status" value="1"/>
</dbReference>
<keyword evidence="9" id="KW-0378">Hydrolase</keyword>
<dbReference type="EMBL" id="JAAZNL010000031">
    <property type="protein sequence ID" value="NMB70133.1"/>
    <property type="molecule type" value="Genomic_DNA"/>
</dbReference>
<evidence type="ECO:0000313" key="10">
    <source>
        <dbReference type="Proteomes" id="UP000526033"/>
    </source>
</evidence>
<dbReference type="InterPro" id="IPR001733">
    <property type="entry name" value="Peptidase_S26B"/>
</dbReference>
<comment type="subcellular location">
    <subcellularLocation>
        <location evidence="1">Endomembrane system</location>
    </subcellularLocation>
</comment>